<sequence length="345" mass="39923">MQFSSINVCVQVKCISCGSSCFASKISEQRSFKNIEIKKEELENNDEREKLKLKKLVGNVYIGKVLNVGGTEVDIIKGKNIIGIITLNSKIKNDKIIVPYQDIIAYPCNDINYDYKLCAILRSFYESYMCFNSINCIDNLDYITIFADDISPVLPFLKLLLVRKFFIFLFLCKEDINKHNMKKKLEEFHISSNCFEERVSILSIEMNISEHVHNITNKLGVKTIVVYPNVLIDINVLKKNIFTISSFNANLIFTYQFDYLSPHECKLLHEKGITVHFFNITNYVYYDYFKTVDAFNYALLSLLNKDIDMPSVCINKKYFSHLEEILTATPQEGTYSVYVNQGMDL</sequence>
<dbReference type="Proteomes" id="UP000078555">
    <property type="component" value="Unassembled WGS sequence"/>
</dbReference>
<proteinExistence type="predicted"/>
<organism evidence="3 4">
    <name type="scientific">Plasmodium ovale wallikeri</name>
    <dbReference type="NCBI Taxonomy" id="864142"/>
    <lineage>
        <taxon>Eukaryota</taxon>
        <taxon>Sar</taxon>
        <taxon>Alveolata</taxon>
        <taxon>Apicomplexa</taxon>
        <taxon>Aconoidasida</taxon>
        <taxon>Haemosporida</taxon>
        <taxon>Plasmodiidae</taxon>
        <taxon>Plasmodium</taxon>
        <taxon>Plasmodium (Plasmodium)</taxon>
    </lineage>
</organism>
<dbReference type="EMBL" id="FLRE01000072">
    <property type="protein sequence ID" value="SBT34195.1"/>
    <property type="molecule type" value="Genomic_DNA"/>
</dbReference>
<dbReference type="Proteomes" id="UP000078550">
    <property type="component" value="Unassembled WGS sequence"/>
</dbReference>
<evidence type="ECO:0000313" key="4">
    <source>
        <dbReference type="Proteomes" id="UP000078550"/>
    </source>
</evidence>
<name>A0A1A8YRY5_PLAOA</name>
<protein>
    <submittedName>
        <fullName evidence="3">Uncharacterized protein</fullName>
    </submittedName>
</protein>
<evidence type="ECO:0000313" key="2">
    <source>
        <dbReference type="EMBL" id="SBT33738.1"/>
    </source>
</evidence>
<evidence type="ECO:0000313" key="3">
    <source>
        <dbReference type="EMBL" id="SBT34195.1"/>
    </source>
</evidence>
<keyword evidence="1" id="KW-0175">Coiled coil</keyword>
<accession>A0A1A8YRY5</accession>
<dbReference type="AlphaFoldDB" id="A0A1A8YRY5"/>
<evidence type="ECO:0000313" key="5">
    <source>
        <dbReference type="Proteomes" id="UP000078555"/>
    </source>
</evidence>
<keyword evidence="5" id="KW-1185">Reference proteome</keyword>
<evidence type="ECO:0000256" key="1">
    <source>
        <dbReference type="SAM" id="Coils"/>
    </source>
</evidence>
<feature type="coiled-coil region" evidence="1">
    <location>
        <begin position="25"/>
        <end position="59"/>
    </location>
</feature>
<reference evidence="4 5" key="2">
    <citation type="submission" date="2016-05" db="EMBL/GenBank/DDBJ databases">
        <authorList>
            <person name="Naeem Raeece"/>
        </authorList>
    </citation>
    <scope>NUCLEOTIDE SEQUENCE [LARGE SCALE GENOMIC DNA]</scope>
</reference>
<gene>
    <name evidence="2" type="ORF">POVWA1_018780</name>
    <name evidence="3" type="ORF">POVWA2_018680</name>
</gene>
<dbReference type="EMBL" id="FLRD01000058">
    <property type="protein sequence ID" value="SBT33738.1"/>
    <property type="molecule type" value="Genomic_DNA"/>
</dbReference>
<reference evidence="3" key="1">
    <citation type="submission" date="2016-05" db="EMBL/GenBank/DDBJ databases">
        <authorList>
            <person name="Lavstsen T."/>
            <person name="Jespersen J.S."/>
        </authorList>
    </citation>
    <scope>NUCLEOTIDE SEQUENCE [LARGE SCALE GENOMIC DNA]</scope>
</reference>